<reference evidence="2 3" key="1">
    <citation type="journal article" date="2020" name="Nature">
        <title>Six reference-quality genomes reveal evolution of bat adaptations.</title>
        <authorList>
            <person name="Jebb D."/>
            <person name="Huang Z."/>
            <person name="Pippel M."/>
            <person name="Hughes G.M."/>
            <person name="Lavrichenko K."/>
            <person name="Devanna P."/>
            <person name="Winkler S."/>
            <person name="Jermiin L.S."/>
            <person name="Skirmuntt E.C."/>
            <person name="Katzourakis A."/>
            <person name="Burkitt-Gray L."/>
            <person name="Ray D.A."/>
            <person name="Sullivan K.A.M."/>
            <person name="Roscito J.G."/>
            <person name="Kirilenko B.M."/>
            <person name="Davalos L.M."/>
            <person name="Corthals A.P."/>
            <person name="Power M.L."/>
            <person name="Jones G."/>
            <person name="Ransome R.D."/>
            <person name="Dechmann D.K.N."/>
            <person name="Locatelli A.G."/>
            <person name="Puechmaille S.J."/>
            <person name="Fedrigo O."/>
            <person name="Jarvis E.D."/>
            <person name="Hiller M."/>
            <person name="Vernes S.C."/>
            <person name="Myers E.W."/>
            <person name="Teeling E.C."/>
        </authorList>
    </citation>
    <scope>NUCLEOTIDE SEQUENCE [LARGE SCALE GENOMIC DNA]</scope>
    <source>
        <strain evidence="2">Bat1K_MPI-CBG_1</strain>
    </source>
</reference>
<comment type="caution">
    <text evidence="2">The sequence shown here is derived from an EMBL/GenBank/DDBJ whole genome shotgun (WGS) entry which is preliminary data.</text>
</comment>
<accession>A0A833YWQ6</accession>
<name>A0A833YWQ6_9CHIR</name>
<organism evidence="2 3">
    <name type="scientific">Phyllostomus discolor</name>
    <name type="common">pale spear-nosed bat</name>
    <dbReference type="NCBI Taxonomy" id="89673"/>
    <lineage>
        <taxon>Eukaryota</taxon>
        <taxon>Metazoa</taxon>
        <taxon>Chordata</taxon>
        <taxon>Craniata</taxon>
        <taxon>Vertebrata</taxon>
        <taxon>Euteleostomi</taxon>
        <taxon>Mammalia</taxon>
        <taxon>Eutheria</taxon>
        <taxon>Laurasiatheria</taxon>
        <taxon>Chiroptera</taxon>
        <taxon>Yangochiroptera</taxon>
        <taxon>Phyllostomidae</taxon>
        <taxon>Phyllostominae</taxon>
        <taxon>Phyllostomus</taxon>
    </lineage>
</organism>
<dbReference type="EMBL" id="JABVXQ010000013">
    <property type="protein sequence ID" value="KAF6081968.1"/>
    <property type="molecule type" value="Genomic_DNA"/>
</dbReference>
<sequence length="203" mass="21912">MQGAVLQLIPSDPSAAWTQCPCGDGVLWGDRWLVDEKPSCWDKARREEISLGGRVEAHTCLGAPHLPVPKEVLSTRRCLKRALLATHPGGSGLLRPREHWDPPAAPGGGRERAALAVPVLVLAKSKQGQRSPYSRLPLPARLPARLPGCVPQVVPALLHSARICHLCACWVPRHPGSSPLVGKVLTPGQKQRHSHSRAFKSQG</sequence>
<gene>
    <name evidence="2" type="ORF">HJG60_008944</name>
</gene>
<proteinExistence type="predicted"/>
<dbReference type="Proteomes" id="UP000664940">
    <property type="component" value="Unassembled WGS sequence"/>
</dbReference>
<evidence type="ECO:0000313" key="3">
    <source>
        <dbReference type="Proteomes" id="UP000664940"/>
    </source>
</evidence>
<feature type="region of interest" description="Disordered" evidence="1">
    <location>
        <begin position="182"/>
        <end position="203"/>
    </location>
</feature>
<dbReference type="AlphaFoldDB" id="A0A833YWQ6"/>
<evidence type="ECO:0000313" key="2">
    <source>
        <dbReference type="EMBL" id="KAF6081968.1"/>
    </source>
</evidence>
<protein>
    <submittedName>
        <fullName evidence="2">Uncharacterized protein</fullName>
    </submittedName>
</protein>
<feature type="compositionally biased region" description="Basic residues" evidence="1">
    <location>
        <begin position="190"/>
        <end position="203"/>
    </location>
</feature>
<evidence type="ECO:0000256" key="1">
    <source>
        <dbReference type="SAM" id="MobiDB-lite"/>
    </source>
</evidence>